<dbReference type="EMBL" id="JAMKPW020000020">
    <property type="protein sequence ID" value="KAK8207945.1"/>
    <property type="molecule type" value="Genomic_DNA"/>
</dbReference>
<accession>A0ACC3SD02</accession>
<comment type="caution">
    <text evidence="1">The sequence shown here is derived from an EMBL/GenBank/DDBJ whole genome shotgun (WGS) entry which is preliminary data.</text>
</comment>
<name>A0ACC3SD02_9PEZI</name>
<keyword evidence="2" id="KW-1185">Reference proteome</keyword>
<reference evidence="1" key="1">
    <citation type="submission" date="2024-02" db="EMBL/GenBank/DDBJ databases">
        <title>Metagenome Assembled Genome of Zalaria obscura JY119.</title>
        <authorList>
            <person name="Vighnesh L."/>
            <person name="Jagadeeshwari U."/>
            <person name="Venkata Ramana C."/>
            <person name="Sasikala C."/>
        </authorList>
    </citation>
    <scope>NUCLEOTIDE SEQUENCE</scope>
    <source>
        <strain evidence="1">JY119</strain>
    </source>
</reference>
<sequence length="74" mass="8426">MSIFDPLDFKPLPFVSLEHVFEGTPDTASQWDSVRLTERQRSKESSDDPYSPGMAEEMRHANTCLFQQTTKGGF</sequence>
<evidence type="ECO:0000313" key="2">
    <source>
        <dbReference type="Proteomes" id="UP001320706"/>
    </source>
</evidence>
<organism evidence="1 2">
    <name type="scientific">Zalaria obscura</name>
    <dbReference type="NCBI Taxonomy" id="2024903"/>
    <lineage>
        <taxon>Eukaryota</taxon>
        <taxon>Fungi</taxon>
        <taxon>Dikarya</taxon>
        <taxon>Ascomycota</taxon>
        <taxon>Pezizomycotina</taxon>
        <taxon>Dothideomycetes</taxon>
        <taxon>Dothideomycetidae</taxon>
        <taxon>Dothideales</taxon>
        <taxon>Zalariaceae</taxon>
        <taxon>Zalaria</taxon>
    </lineage>
</organism>
<protein>
    <submittedName>
        <fullName evidence="1">Uncharacterized protein</fullName>
    </submittedName>
</protein>
<evidence type="ECO:0000313" key="1">
    <source>
        <dbReference type="EMBL" id="KAK8207945.1"/>
    </source>
</evidence>
<gene>
    <name evidence="1" type="ORF">M8818_004198</name>
</gene>
<dbReference type="Proteomes" id="UP001320706">
    <property type="component" value="Unassembled WGS sequence"/>
</dbReference>
<proteinExistence type="predicted"/>